<dbReference type="AlphaFoldDB" id="A0A9W7YI29"/>
<keyword evidence="1" id="KW-0732">Signal</keyword>
<proteinExistence type="predicted"/>
<gene>
    <name evidence="2" type="ORF">LPJ61_000765</name>
</gene>
<comment type="caution">
    <text evidence="2">The sequence shown here is derived from an EMBL/GenBank/DDBJ whole genome shotgun (WGS) entry which is preliminary data.</text>
</comment>
<evidence type="ECO:0000313" key="3">
    <source>
        <dbReference type="Proteomes" id="UP001143981"/>
    </source>
</evidence>
<name>A0A9W7YI29_9FUNG</name>
<protein>
    <submittedName>
        <fullName evidence="2">Uncharacterized protein</fullName>
    </submittedName>
</protein>
<dbReference type="OrthoDB" id="10413920at2759"/>
<feature type="signal peptide" evidence="1">
    <location>
        <begin position="1"/>
        <end position="21"/>
    </location>
</feature>
<sequence length="102" mass="11960">MHSLYASIALALLVLLQTVNAWYIQIGNKTMFATFQQYRAGCYRPPRWFEGPINEIYYVGKMIYVYESKNCSGYPTVSSKTHTGWTNVYHPVRSYRLLDENY</sequence>
<evidence type="ECO:0000256" key="1">
    <source>
        <dbReference type="SAM" id="SignalP"/>
    </source>
</evidence>
<evidence type="ECO:0000313" key="2">
    <source>
        <dbReference type="EMBL" id="KAJ1735045.1"/>
    </source>
</evidence>
<accession>A0A9W7YI29</accession>
<feature type="chain" id="PRO_5040762863" evidence="1">
    <location>
        <begin position="22"/>
        <end position="102"/>
    </location>
</feature>
<reference evidence="2" key="1">
    <citation type="submission" date="2022-07" db="EMBL/GenBank/DDBJ databases">
        <title>Phylogenomic reconstructions and comparative analyses of Kickxellomycotina fungi.</title>
        <authorList>
            <person name="Reynolds N.K."/>
            <person name="Stajich J.E."/>
            <person name="Barry K."/>
            <person name="Grigoriev I.V."/>
            <person name="Crous P."/>
            <person name="Smith M.E."/>
        </authorList>
    </citation>
    <scope>NUCLEOTIDE SEQUENCE</scope>
    <source>
        <strain evidence="2">BCRC 34381</strain>
    </source>
</reference>
<keyword evidence="3" id="KW-1185">Reference proteome</keyword>
<dbReference type="Proteomes" id="UP001143981">
    <property type="component" value="Unassembled WGS sequence"/>
</dbReference>
<organism evidence="2 3">
    <name type="scientific">Coemansia biformis</name>
    <dbReference type="NCBI Taxonomy" id="1286918"/>
    <lineage>
        <taxon>Eukaryota</taxon>
        <taxon>Fungi</taxon>
        <taxon>Fungi incertae sedis</taxon>
        <taxon>Zoopagomycota</taxon>
        <taxon>Kickxellomycotina</taxon>
        <taxon>Kickxellomycetes</taxon>
        <taxon>Kickxellales</taxon>
        <taxon>Kickxellaceae</taxon>
        <taxon>Coemansia</taxon>
    </lineage>
</organism>
<dbReference type="EMBL" id="JANBOI010000044">
    <property type="protein sequence ID" value="KAJ1735045.1"/>
    <property type="molecule type" value="Genomic_DNA"/>
</dbReference>